<feature type="region of interest" description="Disordered" evidence="4">
    <location>
        <begin position="43"/>
        <end position="68"/>
    </location>
</feature>
<dbReference type="GO" id="GO:0016491">
    <property type="term" value="F:oxidoreductase activity"/>
    <property type="evidence" value="ECO:0007669"/>
    <property type="project" value="UniProtKB-KW"/>
</dbReference>
<keyword evidence="2" id="KW-0560">Oxidoreductase</keyword>
<dbReference type="InterPro" id="IPR036291">
    <property type="entry name" value="NAD(P)-bd_dom_sf"/>
</dbReference>
<evidence type="ECO:0000256" key="3">
    <source>
        <dbReference type="RuleBase" id="RU000363"/>
    </source>
</evidence>
<evidence type="ECO:0000256" key="2">
    <source>
        <dbReference type="ARBA" id="ARBA00023002"/>
    </source>
</evidence>
<dbReference type="InterPro" id="IPR002347">
    <property type="entry name" value="SDR_fam"/>
</dbReference>
<evidence type="ECO:0000256" key="4">
    <source>
        <dbReference type="SAM" id="MobiDB-lite"/>
    </source>
</evidence>
<organism evidence="5 6">
    <name type="scientific">Schaalia georgiae F0490</name>
    <dbReference type="NCBI Taxonomy" id="1125717"/>
    <lineage>
        <taxon>Bacteria</taxon>
        <taxon>Bacillati</taxon>
        <taxon>Actinomycetota</taxon>
        <taxon>Actinomycetes</taxon>
        <taxon>Actinomycetales</taxon>
        <taxon>Actinomycetaceae</taxon>
        <taxon>Schaalia</taxon>
    </lineage>
</organism>
<reference evidence="5 6" key="1">
    <citation type="submission" date="2012-05" db="EMBL/GenBank/DDBJ databases">
        <authorList>
            <person name="Harkins D.M."/>
            <person name="Madupu R."/>
            <person name="Durkin A.S."/>
            <person name="Torralba M."/>
            <person name="Methe B."/>
            <person name="Sutton G.G."/>
            <person name="Nelson K.E."/>
        </authorList>
    </citation>
    <scope>NUCLEOTIDE SEQUENCE [LARGE SCALE GENOMIC DNA]</scope>
    <source>
        <strain evidence="5 6">F0490</strain>
    </source>
</reference>
<dbReference type="PANTHER" id="PTHR44196">
    <property type="entry name" value="DEHYDROGENASE/REDUCTASE SDR FAMILY MEMBER 7B"/>
    <property type="match status" value="1"/>
</dbReference>
<dbReference type="PATRIC" id="fig|1125717.3.peg.1663"/>
<accession>J0WNL7</accession>
<dbReference type="Gene3D" id="3.40.50.720">
    <property type="entry name" value="NAD(P)-binding Rossmann-like Domain"/>
    <property type="match status" value="1"/>
</dbReference>
<evidence type="ECO:0000256" key="1">
    <source>
        <dbReference type="ARBA" id="ARBA00006484"/>
    </source>
</evidence>
<dbReference type="SUPFAM" id="SSF51735">
    <property type="entry name" value="NAD(P)-binding Rossmann-fold domains"/>
    <property type="match status" value="1"/>
</dbReference>
<evidence type="ECO:0000313" key="5">
    <source>
        <dbReference type="EMBL" id="EJF38066.1"/>
    </source>
</evidence>
<protein>
    <submittedName>
        <fullName evidence="5">Oxidoreductase, short chain dehydrogenase/reductase domain protein</fullName>
    </submittedName>
</protein>
<comment type="similarity">
    <text evidence="1 3">Belongs to the short-chain dehydrogenases/reductases (SDR) family.</text>
</comment>
<name>J0WNL7_9ACTO</name>
<dbReference type="EMBL" id="AKFS01000267">
    <property type="protein sequence ID" value="EJF38066.1"/>
    <property type="molecule type" value="Genomic_DNA"/>
</dbReference>
<dbReference type="Pfam" id="PF00106">
    <property type="entry name" value="adh_short"/>
    <property type="match status" value="1"/>
</dbReference>
<dbReference type="GO" id="GO:0016020">
    <property type="term" value="C:membrane"/>
    <property type="evidence" value="ECO:0007669"/>
    <property type="project" value="TreeGrafter"/>
</dbReference>
<sequence length="242" mass="24773">MLVARRVQVLEALADKLRNVAGVGAQVIAADLSTPEGVAAVSRRLDAGGPGNPRGAAGSEEGPGAASERPVDLLVNNAGFGLGRAFVDNSVANEERGLDVMVRAVMVLSHHAARSMRSRGRGAILNIGSVASRTGGGTYSAHKAWVVAFTEGLSEELAGSGVSATVVCPGPVATSFFANAGIDLGGRLAVATPEKVVADALRAVRAGRVQTTPTLTYKAAMAAMKVAPRALVLRAMRFLPHM</sequence>
<feature type="compositionally biased region" description="Low complexity" evidence="4">
    <location>
        <begin position="53"/>
        <end position="68"/>
    </location>
</feature>
<dbReference type="PRINTS" id="PR00081">
    <property type="entry name" value="GDHRDH"/>
</dbReference>
<evidence type="ECO:0000313" key="6">
    <source>
        <dbReference type="Proteomes" id="UP000004578"/>
    </source>
</evidence>
<dbReference type="AlphaFoldDB" id="J0WNL7"/>
<proteinExistence type="inferred from homology"/>
<dbReference type="PANTHER" id="PTHR44196:SF2">
    <property type="entry name" value="SHORT-CHAIN DEHYDROGENASE-RELATED"/>
    <property type="match status" value="1"/>
</dbReference>
<dbReference type="Proteomes" id="UP000004578">
    <property type="component" value="Unassembled WGS sequence"/>
</dbReference>
<dbReference type="CDD" id="cd05233">
    <property type="entry name" value="SDR_c"/>
    <property type="match status" value="1"/>
</dbReference>
<comment type="caution">
    <text evidence="5">The sequence shown here is derived from an EMBL/GenBank/DDBJ whole genome shotgun (WGS) entry which is preliminary data.</text>
</comment>
<gene>
    <name evidence="5" type="ORF">HMPREF1317_0662</name>
</gene>
<keyword evidence="6" id="KW-1185">Reference proteome</keyword>
<dbReference type="PRINTS" id="PR00080">
    <property type="entry name" value="SDRFAMILY"/>
</dbReference>